<keyword evidence="3" id="KW-1185">Reference proteome</keyword>
<protein>
    <submittedName>
        <fullName evidence="2">DUF3885 domain-containing protein</fullName>
    </submittedName>
</protein>
<dbReference type="AlphaFoldDB" id="A0A418WCC5"/>
<reference evidence="2 3" key="1">
    <citation type="submission" date="2018-09" db="EMBL/GenBank/DDBJ databases">
        <authorList>
            <person name="Zhu H."/>
        </authorList>
    </citation>
    <scope>NUCLEOTIDE SEQUENCE [LARGE SCALE GENOMIC DNA]</scope>
    <source>
        <strain evidence="2 3">K1W22B-8</strain>
    </source>
</reference>
<feature type="domain" description="DUF3885" evidence="1">
    <location>
        <begin position="13"/>
        <end position="201"/>
    </location>
</feature>
<name>A0A418WCC5_9PROT</name>
<gene>
    <name evidence="2" type="ORF">D3874_12250</name>
</gene>
<dbReference type="OrthoDB" id="72213at2"/>
<dbReference type="InterPro" id="IPR024976">
    <property type="entry name" value="DUF3885"/>
</dbReference>
<evidence type="ECO:0000313" key="2">
    <source>
        <dbReference type="EMBL" id="RJF87697.1"/>
    </source>
</evidence>
<evidence type="ECO:0000313" key="3">
    <source>
        <dbReference type="Proteomes" id="UP000284605"/>
    </source>
</evidence>
<comment type="caution">
    <text evidence="2">The sequence shown here is derived from an EMBL/GenBank/DDBJ whole genome shotgun (WGS) entry which is preliminary data.</text>
</comment>
<dbReference type="Proteomes" id="UP000284605">
    <property type="component" value="Unassembled WGS sequence"/>
</dbReference>
<organism evidence="2 3">
    <name type="scientific">Oleomonas cavernae</name>
    <dbReference type="NCBI Taxonomy" id="2320859"/>
    <lineage>
        <taxon>Bacteria</taxon>
        <taxon>Pseudomonadati</taxon>
        <taxon>Pseudomonadota</taxon>
        <taxon>Alphaproteobacteria</taxon>
        <taxon>Acetobacterales</taxon>
        <taxon>Acetobacteraceae</taxon>
        <taxon>Oleomonas</taxon>
    </lineage>
</organism>
<dbReference type="RefSeq" id="WP_119778333.1">
    <property type="nucleotide sequence ID" value="NZ_QYUK01000011.1"/>
</dbReference>
<sequence>MPGNTTIAEIAGLFGKPELSHALFYAFEVGLRLRLGSDQDWHYQIDRIPRFLHSIDRARAIIRAVFAPTDPVALISQYGGPAWGNAERKGIAALKAAGFDVGVLKPAGDVIQDDHDDGTYRRWYLTPPLPAHEVDKLTWCAVSGEIDVKPQASAFKIYLVDPDRKVIAHVYDDRGMDVVALEPDTLRPLYRQFQGWLLDYDRSRMDAVFASGNVLPVTPKTTD</sequence>
<proteinExistence type="predicted"/>
<evidence type="ECO:0000259" key="1">
    <source>
        <dbReference type="Pfam" id="PF13021"/>
    </source>
</evidence>
<dbReference type="EMBL" id="QYUK01000011">
    <property type="protein sequence ID" value="RJF87697.1"/>
    <property type="molecule type" value="Genomic_DNA"/>
</dbReference>
<accession>A0A418WCC5</accession>
<dbReference type="Pfam" id="PF13021">
    <property type="entry name" value="DUF3885"/>
    <property type="match status" value="1"/>
</dbReference>